<evidence type="ECO:0000256" key="4">
    <source>
        <dbReference type="ARBA" id="ARBA00022833"/>
    </source>
</evidence>
<evidence type="ECO:0000256" key="3">
    <source>
        <dbReference type="ARBA" id="ARBA00022723"/>
    </source>
</evidence>
<organism evidence="8 9">
    <name type="scientific">Kingella negevensis</name>
    <dbReference type="NCBI Taxonomy" id="1522312"/>
    <lineage>
        <taxon>Bacteria</taxon>
        <taxon>Pseudomonadati</taxon>
        <taxon>Pseudomonadota</taxon>
        <taxon>Betaproteobacteria</taxon>
        <taxon>Neisseriales</taxon>
        <taxon>Neisseriaceae</taxon>
        <taxon>Kingella</taxon>
    </lineage>
</organism>
<dbReference type="CDD" id="cd07363">
    <property type="entry name" value="45_DOPA_Dioxygenase"/>
    <property type="match status" value="1"/>
</dbReference>
<reference evidence="8 9" key="2">
    <citation type="submission" date="2017-06" db="EMBL/GenBank/DDBJ databases">
        <authorList>
            <person name="Kim H.J."/>
            <person name="Triplett B.A."/>
        </authorList>
    </citation>
    <scope>NUCLEOTIDE SEQUENCE [LARGE SCALE GENOMIC DNA]</scope>
    <source>
        <strain evidence="8">Kingella_eburonensis</strain>
    </source>
</reference>
<dbReference type="EMBL" id="FXUV01000032">
    <property type="protein sequence ID" value="SMQ12810.1"/>
    <property type="molecule type" value="Genomic_DNA"/>
</dbReference>
<dbReference type="SUPFAM" id="SSF53213">
    <property type="entry name" value="LigB-like"/>
    <property type="match status" value="1"/>
</dbReference>
<evidence type="ECO:0000313" key="9">
    <source>
        <dbReference type="Proteomes" id="UP000215450"/>
    </source>
</evidence>
<keyword evidence="8" id="KW-0223">Dioxygenase</keyword>
<keyword evidence="5" id="KW-0560">Oxidoreductase</keyword>
<dbReference type="GO" id="GO:0008198">
    <property type="term" value="F:ferrous iron binding"/>
    <property type="evidence" value="ECO:0007669"/>
    <property type="project" value="InterPro"/>
</dbReference>
<dbReference type="RefSeq" id="WP_095062914.1">
    <property type="nucleotide sequence ID" value="NZ_FXUV02000037.1"/>
</dbReference>
<dbReference type="Proteomes" id="UP000215450">
    <property type="component" value="Unassembled WGS sequence"/>
</dbReference>
<dbReference type="PANTHER" id="PTHR30096">
    <property type="entry name" value="4,5-DOPA DIOXYGENASE EXTRADIOL-LIKE PROTEIN"/>
    <property type="match status" value="1"/>
</dbReference>
<sequence>MNRKMPALFLGHGSPMAVLQPELSFNRNIRALADTFPKPKTIVCISAHWYDGLQITGATQPETIYDFYGFPDELYQVDYPAAGSPELAQTLQQLLGNQAVINSTRGLDHGAWAVLKMLYPDANIPVVQLGLDVRQSPQWHFDLARSLKPLREQGVLIVGSGNVVHNLRRMSPALVEGYDWANAFREHINQAIVARDDDAVIHYLQFGEAARLSVPTNEHFLPLLYVLAQREEDSRVEIFNDEMDLGSISMTSVIIS</sequence>
<gene>
    <name evidence="7" type="ORF">KEBURONENSIS_01627</name>
    <name evidence="8" type="ORF">KEBURONENSIS_01637</name>
</gene>
<evidence type="ECO:0000313" key="8">
    <source>
        <dbReference type="EMBL" id="SNB76026.1"/>
    </source>
</evidence>
<keyword evidence="3" id="KW-0479">Metal-binding</keyword>
<dbReference type="InterPro" id="IPR014436">
    <property type="entry name" value="Extradiol_dOase_DODA"/>
</dbReference>
<dbReference type="PANTHER" id="PTHR30096:SF0">
    <property type="entry name" value="4,5-DOPA DIOXYGENASE EXTRADIOL-LIKE PROTEIN"/>
    <property type="match status" value="1"/>
</dbReference>
<dbReference type="InterPro" id="IPR004183">
    <property type="entry name" value="Xdiol_dOase_suB"/>
</dbReference>
<proteinExistence type="inferred from homology"/>
<evidence type="ECO:0000256" key="1">
    <source>
        <dbReference type="ARBA" id="ARBA00001947"/>
    </source>
</evidence>
<accession>A0A238TCT2</accession>
<dbReference type="EMBL" id="FXUV02000037">
    <property type="protein sequence ID" value="SNB76026.1"/>
    <property type="molecule type" value="Genomic_DNA"/>
</dbReference>
<dbReference type="AlphaFoldDB" id="A0A238TCT2"/>
<evidence type="ECO:0000259" key="6">
    <source>
        <dbReference type="Pfam" id="PF02900"/>
    </source>
</evidence>
<evidence type="ECO:0000256" key="2">
    <source>
        <dbReference type="ARBA" id="ARBA00007581"/>
    </source>
</evidence>
<dbReference type="STRING" id="1522312.GCA_900177895_00666"/>
<keyword evidence="9" id="KW-1185">Reference proteome</keyword>
<comment type="cofactor">
    <cofactor evidence="1">
        <name>Zn(2+)</name>
        <dbReference type="ChEBI" id="CHEBI:29105"/>
    </cofactor>
</comment>
<dbReference type="OrthoDB" id="9790889at2"/>
<comment type="similarity">
    <text evidence="2">Belongs to the DODA-type extradiol aromatic ring-opening dioxygenase family.</text>
</comment>
<keyword evidence="4" id="KW-0862">Zinc</keyword>
<dbReference type="Gene3D" id="3.40.830.10">
    <property type="entry name" value="LigB-like"/>
    <property type="match status" value="1"/>
</dbReference>
<evidence type="ECO:0000313" key="7">
    <source>
        <dbReference type="EMBL" id="SMQ12810.1"/>
    </source>
</evidence>
<reference evidence="7" key="1">
    <citation type="submission" date="2017-05" db="EMBL/GenBank/DDBJ databases">
        <authorList>
            <person name="Song R."/>
            <person name="Chenine A.L."/>
            <person name="Ruprecht R.M."/>
        </authorList>
    </citation>
    <scope>NUCLEOTIDE SEQUENCE</scope>
    <source>
        <strain evidence="7">Kingella_eburonensis</strain>
    </source>
</reference>
<dbReference type="GO" id="GO:0016702">
    <property type="term" value="F:oxidoreductase activity, acting on single donors with incorporation of molecular oxygen, incorporation of two atoms of oxygen"/>
    <property type="evidence" value="ECO:0007669"/>
    <property type="project" value="UniProtKB-ARBA"/>
</dbReference>
<dbReference type="PIRSF" id="PIRSF006157">
    <property type="entry name" value="Doxgns_DODA"/>
    <property type="match status" value="1"/>
</dbReference>
<dbReference type="NCBIfam" id="NF007914">
    <property type="entry name" value="PRK10628.1"/>
    <property type="match status" value="1"/>
</dbReference>
<evidence type="ECO:0000256" key="5">
    <source>
        <dbReference type="ARBA" id="ARBA00023002"/>
    </source>
</evidence>
<protein>
    <submittedName>
        <fullName evidence="8">LigB family dioxygenase</fullName>
    </submittedName>
</protein>
<dbReference type="Pfam" id="PF02900">
    <property type="entry name" value="LigB"/>
    <property type="match status" value="1"/>
</dbReference>
<dbReference type="GO" id="GO:0008270">
    <property type="term" value="F:zinc ion binding"/>
    <property type="evidence" value="ECO:0007669"/>
    <property type="project" value="InterPro"/>
</dbReference>
<feature type="domain" description="Extradiol ring-cleavage dioxygenase class III enzyme subunit B" evidence="6">
    <location>
        <begin position="18"/>
        <end position="233"/>
    </location>
</feature>
<name>A0A238TCT2_9NEIS</name>